<dbReference type="SUPFAM" id="SSF54909">
    <property type="entry name" value="Dimeric alpha+beta barrel"/>
    <property type="match status" value="1"/>
</dbReference>
<dbReference type="GeneID" id="25981362"/>
<dbReference type="OrthoDB" id="1601230at2759"/>
<comment type="subunit">
    <text evidence="1">Homodimer.</text>
</comment>
<feature type="domain" description="Stress-response A/B barrel" evidence="2">
    <location>
        <begin position="1"/>
        <end position="87"/>
    </location>
</feature>
<dbReference type="PANTHER" id="PTHR33178">
    <property type="match status" value="1"/>
</dbReference>
<evidence type="ECO:0000313" key="4">
    <source>
        <dbReference type="Proteomes" id="UP000007796"/>
    </source>
</evidence>
<dbReference type="InParanoid" id="F0XS44"/>
<keyword evidence="4" id="KW-1185">Reference proteome</keyword>
<name>F0XS44_GROCL</name>
<dbReference type="RefSeq" id="XP_014168895.1">
    <property type="nucleotide sequence ID" value="XM_014313420.1"/>
</dbReference>
<dbReference type="SMART" id="SM00886">
    <property type="entry name" value="Dabb"/>
    <property type="match status" value="1"/>
</dbReference>
<dbReference type="InterPro" id="IPR011008">
    <property type="entry name" value="Dimeric_a/b-barrel"/>
</dbReference>
<accession>F0XS44</accession>
<dbReference type="PANTHER" id="PTHR33178:SF10">
    <property type="entry name" value="STRESS-RESPONSE A_B BARREL DOMAIN-CONTAINING PROTEIN"/>
    <property type="match status" value="1"/>
</dbReference>
<dbReference type="Gene3D" id="3.30.70.100">
    <property type="match status" value="1"/>
</dbReference>
<dbReference type="Proteomes" id="UP000007796">
    <property type="component" value="Unassembled WGS sequence"/>
</dbReference>
<protein>
    <submittedName>
        <fullName evidence="3">Stress responsive a b barrel domain containing protein</fullName>
    </submittedName>
</protein>
<evidence type="ECO:0000259" key="2">
    <source>
        <dbReference type="PROSITE" id="PS51502"/>
    </source>
</evidence>
<sequence length="92" mass="10255">MSVTHTVLVRFKDELKAEEVKTVPYILSLKGGKDNSPIGLQGGITHGFVVEFASVEDRDYYAKTDPVHMAFATILDSFVTKIIVVDFVSEEY</sequence>
<proteinExistence type="predicted"/>
<dbReference type="STRING" id="655863.F0XS44"/>
<dbReference type="Pfam" id="PF07876">
    <property type="entry name" value="Dabb"/>
    <property type="match status" value="1"/>
</dbReference>
<dbReference type="InterPro" id="IPR013097">
    <property type="entry name" value="Dabb"/>
</dbReference>
<dbReference type="AlphaFoldDB" id="F0XS44"/>
<reference evidence="3 4" key="1">
    <citation type="journal article" date="2011" name="Proc. Natl. Acad. Sci. U.S.A.">
        <title>Genome and transcriptome analyses of the mountain pine beetle-fungal symbiont Grosmannia clavigera, a lodgepole pine pathogen.</title>
        <authorList>
            <person name="DiGuistini S."/>
            <person name="Wang Y."/>
            <person name="Liao N.Y."/>
            <person name="Taylor G."/>
            <person name="Tanguay P."/>
            <person name="Feau N."/>
            <person name="Henrissat B."/>
            <person name="Chan S.K."/>
            <person name="Hesse-Orce U."/>
            <person name="Alamouti S.M."/>
            <person name="Tsui C.K.M."/>
            <person name="Docking R.T."/>
            <person name="Levasseur A."/>
            <person name="Haridas S."/>
            <person name="Robertson G."/>
            <person name="Birol I."/>
            <person name="Holt R.A."/>
            <person name="Marra M.A."/>
            <person name="Hamelin R.C."/>
            <person name="Hirst M."/>
            <person name="Jones S.J.M."/>
            <person name="Bohlmann J."/>
            <person name="Breuil C."/>
        </authorList>
    </citation>
    <scope>NUCLEOTIDE SEQUENCE [LARGE SCALE GENOMIC DNA]</scope>
    <source>
        <strain evidence="4">kw1407 / UAMH 11150</strain>
    </source>
</reference>
<dbReference type="PROSITE" id="PS51502">
    <property type="entry name" value="S_R_A_B_BARREL"/>
    <property type="match status" value="1"/>
</dbReference>
<dbReference type="EMBL" id="GL629990">
    <property type="protein sequence ID" value="EFW99412.1"/>
    <property type="molecule type" value="Genomic_DNA"/>
</dbReference>
<organism evidence="4">
    <name type="scientific">Grosmannia clavigera (strain kw1407 / UAMH 11150)</name>
    <name type="common">Blue stain fungus</name>
    <name type="synonym">Graphiocladiella clavigera</name>
    <dbReference type="NCBI Taxonomy" id="655863"/>
    <lineage>
        <taxon>Eukaryota</taxon>
        <taxon>Fungi</taxon>
        <taxon>Dikarya</taxon>
        <taxon>Ascomycota</taxon>
        <taxon>Pezizomycotina</taxon>
        <taxon>Sordariomycetes</taxon>
        <taxon>Sordariomycetidae</taxon>
        <taxon>Ophiostomatales</taxon>
        <taxon>Ophiostomataceae</taxon>
        <taxon>Leptographium</taxon>
    </lineage>
</organism>
<evidence type="ECO:0000313" key="3">
    <source>
        <dbReference type="EMBL" id="EFW99412.1"/>
    </source>
</evidence>
<evidence type="ECO:0000256" key="1">
    <source>
        <dbReference type="ARBA" id="ARBA00011738"/>
    </source>
</evidence>
<dbReference type="InterPro" id="IPR044662">
    <property type="entry name" value="HS1/DABB1-like"/>
</dbReference>
<dbReference type="HOGENOM" id="CLU_080664_2_1_1"/>
<gene>
    <name evidence="3" type="ORF">CMQ_7780</name>
</gene>